<dbReference type="RefSeq" id="WP_398170318.1">
    <property type="nucleotide sequence ID" value="NZ_CP108188.1"/>
</dbReference>
<dbReference type="Proteomes" id="UP001622594">
    <property type="component" value="Chromosome"/>
</dbReference>
<dbReference type="Gene3D" id="3.40.50.20">
    <property type="match status" value="1"/>
</dbReference>
<dbReference type="InterPro" id="IPR011761">
    <property type="entry name" value="ATP-grasp"/>
</dbReference>
<protein>
    <submittedName>
        <fullName evidence="7">ATP-grasp domain-containing protein</fullName>
    </submittedName>
</protein>
<gene>
    <name evidence="7" type="ORF">OG814_10275</name>
</gene>
<evidence type="ECO:0000313" key="7">
    <source>
        <dbReference type="EMBL" id="WTR69623.1"/>
    </source>
</evidence>
<evidence type="ECO:0000256" key="4">
    <source>
        <dbReference type="ARBA" id="ARBA00022840"/>
    </source>
</evidence>
<dbReference type="PROSITE" id="PS50975">
    <property type="entry name" value="ATP_GRASP"/>
    <property type="match status" value="1"/>
</dbReference>
<dbReference type="InterPro" id="IPR013815">
    <property type="entry name" value="ATP_grasp_subdomain_1"/>
</dbReference>
<dbReference type="Pfam" id="PF18603">
    <property type="entry name" value="LAL_C2"/>
    <property type="match status" value="1"/>
</dbReference>
<dbReference type="Gene3D" id="3.30.470.20">
    <property type="entry name" value="ATP-grasp fold, B domain"/>
    <property type="match status" value="1"/>
</dbReference>
<evidence type="ECO:0000256" key="3">
    <source>
        <dbReference type="ARBA" id="ARBA00022755"/>
    </source>
</evidence>
<keyword evidence="3" id="KW-0658">Purine biosynthesis</keyword>
<dbReference type="PANTHER" id="PTHR43585">
    <property type="entry name" value="FUMIPYRROLE BIOSYNTHESIS PROTEIN C"/>
    <property type="match status" value="1"/>
</dbReference>
<proteinExistence type="predicted"/>
<name>A0ABZ1LB75_9ACTN</name>
<dbReference type="EMBL" id="CP108188">
    <property type="protein sequence ID" value="WTR69623.1"/>
    <property type="molecule type" value="Genomic_DNA"/>
</dbReference>
<evidence type="ECO:0000313" key="8">
    <source>
        <dbReference type="Proteomes" id="UP001622594"/>
    </source>
</evidence>
<keyword evidence="8" id="KW-1185">Reference proteome</keyword>
<dbReference type="SUPFAM" id="SSF56059">
    <property type="entry name" value="Glutathione synthetase ATP-binding domain-like"/>
    <property type="match status" value="1"/>
</dbReference>
<reference evidence="7 8" key="1">
    <citation type="submission" date="2022-10" db="EMBL/GenBank/DDBJ databases">
        <title>The complete genomes of actinobacterial strains from the NBC collection.</title>
        <authorList>
            <person name="Joergensen T.S."/>
            <person name="Alvarez Arevalo M."/>
            <person name="Sterndorff E.B."/>
            <person name="Faurdal D."/>
            <person name="Vuksanovic O."/>
            <person name="Mourched A.-S."/>
            <person name="Charusanti P."/>
            <person name="Shaw S."/>
            <person name="Blin K."/>
            <person name="Weber T."/>
        </authorList>
    </citation>
    <scope>NUCLEOTIDE SEQUENCE [LARGE SCALE GENOMIC DNA]</scope>
    <source>
        <strain evidence="7 8">NBC_00123</strain>
    </source>
</reference>
<dbReference type="PANTHER" id="PTHR43585:SF2">
    <property type="entry name" value="ATP-GRASP ENZYME FSQD"/>
    <property type="match status" value="1"/>
</dbReference>
<evidence type="ECO:0000256" key="2">
    <source>
        <dbReference type="ARBA" id="ARBA00022741"/>
    </source>
</evidence>
<organism evidence="7 8">
    <name type="scientific">Streptomyces zaomyceticus</name>
    <dbReference type="NCBI Taxonomy" id="68286"/>
    <lineage>
        <taxon>Bacteria</taxon>
        <taxon>Bacillati</taxon>
        <taxon>Actinomycetota</taxon>
        <taxon>Actinomycetes</taxon>
        <taxon>Kitasatosporales</taxon>
        <taxon>Streptomycetaceae</taxon>
        <taxon>Streptomyces</taxon>
    </lineage>
</organism>
<keyword evidence="1" id="KW-0436">Ligase</keyword>
<sequence>MNYLILNRSPLTTRPYREWIGEGHRIVLVTDAARALSADDGVRTEQLAAFEETVVLVDYHDSVAVEREALRLHAEFGFDEIIALSEFDLLRAARLRDLLGLRGQNEESAIAFRDKLVMKDLLREAGVPLAPYAPAADATSLIRFTQEHGFPIVVKPRRGGGSMGIEILHDEDELWNYATRTTQLGTDDGAPLLVEAHVEHELFHIDGLVVDGHIQLIWPSTQGTTTCLGMLDGHMLHSTMLDADDPRLDDLRKLTTTALETLPTPTTTIFHAEIFGTPDGLVFNEIASRMAGGRIEEQIRLGFGVHLPELYIRALAGNTLAEIPEQPLRTGGLALFPPRPGLLRAVPGECSIPGVTGLKVAAQAGTRLGTAHTSVENFASALVVGASRAEAVRTIEELRVWIEAETVIEPLPPSDFEV</sequence>
<dbReference type="InterPro" id="IPR040570">
    <property type="entry name" value="LAL_C2"/>
</dbReference>
<dbReference type="InterPro" id="IPR052032">
    <property type="entry name" value="ATP-dep_AA_Ligase"/>
</dbReference>
<dbReference type="Gene3D" id="3.30.1490.20">
    <property type="entry name" value="ATP-grasp fold, A domain"/>
    <property type="match status" value="1"/>
</dbReference>
<accession>A0ABZ1LB75</accession>
<dbReference type="Pfam" id="PF02222">
    <property type="entry name" value="ATP-grasp"/>
    <property type="match status" value="1"/>
</dbReference>
<evidence type="ECO:0000256" key="1">
    <source>
        <dbReference type="ARBA" id="ARBA00022598"/>
    </source>
</evidence>
<keyword evidence="2 5" id="KW-0547">Nucleotide-binding</keyword>
<dbReference type="InterPro" id="IPR003135">
    <property type="entry name" value="ATP-grasp_carboxylate-amine"/>
</dbReference>
<evidence type="ECO:0000259" key="6">
    <source>
        <dbReference type="PROSITE" id="PS50975"/>
    </source>
</evidence>
<feature type="domain" description="ATP-grasp" evidence="6">
    <location>
        <begin position="119"/>
        <end position="316"/>
    </location>
</feature>
<keyword evidence="4 5" id="KW-0067">ATP-binding</keyword>
<evidence type="ECO:0000256" key="5">
    <source>
        <dbReference type="PROSITE-ProRule" id="PRU00409"/>
    </source>
</evidence>